<keyword evidence="1 6" id="KW-0808">Transferase</keyword>
<feature type="domain" description="Aminoglycoside phosphotransferase" evidence="5">
    <location>
        <begin position="30"/>
        <end position="232"/>
    </location>
</feature>
<keyword evidence="4" id="KW-0067">ATP-binding</keyword>
<evidence type="ECO:0000313" key="6">
    <source>
        <dbReference type="EMBL" id="ARP17828.1"/>
    </source>
</evidence>
<reference evidence="6" key="1">
    <citation type="submission" date="2016-10" db="EMBL/GenBank/DDBJ databases">
        <title>The High Quality Genome of Vibrio alginolyticus K01M1.</title>
        <authorList>
            <person name="Wendling C."/>
            <person name="Chibani C.M."/>
            <person name="Hertel R."/>
            <person name="Sproer C."/>
            <person name="Bunk B."/>
            <person name="Overmann J."/>
            <person name="Roth O."/>
            <person name="Liesegang H."/>
        </authorList>
    </citation>
    <scope>NUCLEOTIDE SEQUENCE</scope>
    <source>
        <strain evidence="6">K05K4</strain>
    </source>
</reference>
<evidence type="ECO:0000313" key="7">
    <source>
        <dbReference type="EMBL" id="NOI07269.1"/>
    </source>
</evidence>
<evidence type="ECO:0000256" key="3">
    <source>
        <dbReference type="ARBA" id="ARBA00022777"/>
    </source>
</evidence>
<dbReference type="GO" id="GO:0005737">
    <property type="term" value="C:cytoplasm"/>
    <property type="evidence" value="ECO:0007669"/>
    <property type="project" value="TreeGrafter"/>
</dbReference>
<organism evidence="6">
    <name type="scientific">Vibrio alginolyticus</name>
    <dbReference type="NCBI Taxonomy" id="663"/>
    <lineage>
        <taxon>Bacteria</taxon>
        <taxon>Pseudomonadati</taxon>
        <taxon>Pseudomonadota</taxon>
        <taxon>Gammaproteobacteria</taxon>
        <taxon>Vibrionales</taxon>
        <taxon>Vibrionaceae</taxon>
        <taxon>Vibrio</taxon>
    </lineage>
</organism>
<evidence type="ECO:0000259" key="5">
    <source>
        <dbReference type="Pfam" id="PF01636"/>
    </source>
</evidence>
<evidence type="ECO:0000256" key="1">
    <source>
        <dbReference type="ARBA" id="ARBA00022679"/>
    </source>
</evidence>
<dbReference type="GO" id="GO:0006772">
    <property type="term" value="P:thiamine metabolic process"/>
    <property type="evidence" value="ECO:0007669"/>
    <property type="project" value="InterPro"/>
</dbReference>
<accession>A0A1W6UY79</accession>
<dbReference type="PANTHER" id="PTHR22603:SF66">
    <property type="entry name" value="ETHANOLAMINE KINASE"/>
    <property type="match status" value="1"/>
</dbReference>
<evidence type="ECO:0000313" key="8">
    <source>
        <dbReference type="Proteomes" id="UP000532247"/>
    </source>
</evidence>
<dbReference type="EMBL" id="VTYF01000001">
    <property type="protein sequence ID" value="NOI07269.1"/>
    <property type="molecule type" value="Genomic_DNA"/>
</dbReference>
<keyword evidence="3 6" id="KW-0418">Kinase</keyword>
<dbReference type="EMBL" id="CP017902">
    <property type="protein sequence ID" value="ARP17828.1"/>
    <property type="molecule type" value="Genomic_DNA"/>
</dbReference>
<dbReference type="GO" id="GO:0019165">
    <property type="term" value="F:thiamine kinase activity"/>
    <property type="evidence" value="ECO:0007669"/>
    <property type="project" value="UniProtKB-EC"/>
</dbReference>
<proteinExistence type="predicted"/>
<dbReference type="NCBIfam" id="TIGR02721">
    <property type="entry name" value="ycfN_thiK"/>
    <property type="match status" value="1"/>
</dbReference>
<dbReference type="Gene3D" id="3.90.1200.10">
    <property type="match status" value="1"/>
</dbReference>
<evidence type="ECO:0000256" key="4">
    <source>
        <dbReference type="ARBA" id="ARBA00022840"/>
    </source>
</evidence>
<gene>
    <name evidence="6" type="primary">thiK</name>
    <name evidence="7" type="ORF">F0254_00125</name>
    <name evidence="6" type="ORF">K05K4_09870</name>
</gene>
<reference evidence="7 8" key="2">
    <citation type="submission" date="2019-09" db="EMBL/GenBank/DDBJ databases">
        <title>Draft genome sequencing and comparative genomics of hatchery-associated Vibrios.</title>
        <authorList>
            <person name="Kehlet-Delgado H."/>
            <person name="Mueller R.S."/>
        </authorList>
    </citation>
    <scope>NUCLEOTIDE SEQUENCE [LARGE SCALE GENOMIC DNA]</scope>
    <source>
        <strain evidence="7 8">081416A</strain>
    </source>
</reference>
<sequence length="293" mass="33306">MAWFSWQQAKQLDPSLNALDGFFTEPPVKVQTVTGGLTNRCWRLESSQGLAYIWRPTSHVCKAFSISRHSEYQVLNAVSSLEIGPKPVFIHEQGLLVEWIEGEALTESGLALSNLLSIAAKIHQYPISAIPLVPFSYISRIDHYWLELDGQYVGTEFEALYMKWRTEPNVAPVPLALCHFDLGCYNLVRGENGVKVIDWEYAGIADSRLDLTLTIQVANAPVEEAVKQYCQIRGIEDVSLWLRGVHAWQPRTLVMAMLWYLLAYKLWGDEQYLNSAYELKGSLCMEDHCFENS</sequence>
<dbReference type="Pfam" id="PF01636">
    <property type="entry name" value="APH"/>
    <property type="match status" value="1"/>
</dbReference>
<dbReference type="EC" id="2.7.1.89" evidence="6"/>
<dbReference type="GO" id="GO:0006646">
    <property type="term" value="P:phosphatidylethanolamine biosynthetic process"/>
    <property type="evidence" value="ECO:0007669"/>
    <property type="project" value="TreeGrafter"/>
</dbReference>
<dbReference type="InterPro" id="IPR014093">
    <property type="entry name" value="Thiamine_kinase"/>
</dbReference>
<dbReference type="RefSeq" id="WP_054729255.1">
    <property type="nucleotide sequence ID" value="NZ_CP017889.1"/>
</dbReference>
<name>A0A1W6UY79_VIBAL</name>
<dbReference type="Gene3D" id="3.30.200.20">
    <property type="entry name" value="Phosphorylase Kinase, domain 1"/>
    <property type="match status" value="1"/>
</dbReference>
<dbReference type="InterPro" id="IPR002575">
    <property type="entry name" value="Aminoglycoside_PTrfase"/>
</dbReference>
<dbReference type="InterPro" id="IPR011009">
    <property type="entry name" value="Kinase-like_dom_sf"/>
</dbReference>
<dbReference type="AlphaFoldDB" id="A0A1W6UY79"/>
<dbReference type="GO" id="GO:0004305">
    <property type="term" value="F:ethanolamine kinase activity"/>
    <property type="evidence" value="ECO:0007669"/>
    <property type="project" value="TreeGrafter"/>
</dbReference>
<evidence type="ECO:0000256" key="2">
    <source>
        <dbReference type="ARBA" id="ARBA00022741"/>
    </source>
</evidence>
<dbReference type="GO" id="GO:0005524">
    <property type="term" value="F:ATP binding"/>
    <property type="evidence" value="ECO:0007669"/>
    <property type="project" value="UniProtKB-KW"/>
</dbReference>
<keyword evidence="2" id="KW-0547">Nucleotide-binding</keyword>
<dbReference type="Proteomes" id="UP000532247">
    <property type="component" value="Unassembled WGS sequence"/>
</dbReference>
<protein>
    <submittedName>
        <fullName evidence="6">Thiamine kinase</fullName>
        <ecNumber evidence="6">2.7.1.89</ecNumber>
    </submittedName>
</protein>
<dbReference type="PANTHER" id="PTHR22603">
    <property type="entry name" value="CHOLINE/ETHANOALAMINE KINASE"/>
    <property type="match status" value="1"/>
</dbReference>
<dbReference type="SUPFAM" id="SSF56112">
    <property type="entry name" value="Protein kinase-like (PK-like)"/>
    <property type="match status" value="1"/>
</dbReference>